<keyword evidence="1" id="KW-0238">DNA-binding</keyword>
<dbReference type="SMART" id="SM00530">
    <property type="entry name" value="HTH_XRE"/>
    <property type="match status" value="1"/>
</dbReference>
<dbReference type="GO" id="GO:0005829">
    <property type="term" value="C:cytosol"/>
    <property type="evidence" value="ECO:0007669"/>
    <property type="project" value="TreeGrafter"/>
</dbReference>
<proteinExistence type="predicted"/>
<dbReference type="CDD" id="cd00093">
    <property type="entry name" value="HTH_XRE"/>
    <property type="match status" value="1"/>
</dbReference>
<dbReference type="GO" id="GO:0003677">
    <property type="term" value="F:DNA binding"/>
    <property type="evidence" value="ECO:0007669"/>
    <property type="project" value="UniProtKB-KW"/>
</dbReference>
<dbReference type="InterPro" id="IPR010982">
    <property type="entry name" value="Lambda_DNA-bd_dom_sf"/>
</dbReference>
<evidence type="ECO:0000256" key="1">
    <source>
        <dbReference type="ARBA" id="ARBA00023125"/>
    </source>
</evidence>
<evidence type="ECO:0000313" key="3">
    <source>
        <dbReference type="EMBL" id="OAP94875.1"/>
    </source>
</evidence>
<comment type="caution">
    <text evidence="3">The sequence shown here is derived from an EMBL/GenBank/DDBJ whole genome shotgun (WGS) entry which is preliminary data.</text>
</comment>
<reference evidence="3" key="1">
    <citation type="submission" date="2016-04" db="EMBL/GenBank/DDBJ databases">
        <title>Fast-growing isolate from the root nodules of Vavilovia formosa.</title>
        <authorList>
            <person name="Kimeklis A."/>
            <person name="Safronova V."/>
            <person name="Belimov A."/>
            <person name="Andronov E."/>
        </authorList>
    </citation>
    <scope>NUCLEOTIDE SEQUENCE [LARGE SCALE GENOMIC DNA]</scope>
    <source>
        <strain evidence="3">Vaf-46</strain>
    </source>
</reference>
<dbReference type="SUPFAM" id="SSF47413">
    <property type="entry name" value="lambda repressor-like DNA-binding domains"/>
    <property type="match status" value="1"/>
</dbReference>
<accession>A0A179BU18</accession>
<name>A0A179BU18_RHILE</name>
<dbReference type="InterPro" id="IPR050807">
    <property type="entry name" value="TransReg_Diox_bact_type"/>
</dbReference>
<protein>
    <submittedName>
        <fullName evidence="3">Transcriptional regulator</fullName>
    </submittedName>
</protein>
<dbReference type="InterPro" id="IPR001387">
    <property type="entry name" value="Cro/C1-type_HTH"/>
</dbReference>
<dbReference type="Gene3D" id="1.10.260.40">
    <property type="entry name" value="lambda repressor-like DNA-binding domains"/>
    <property type="match status" value="1"/>
</dbReference>
<dbReference type="PROSITE" id="PS50943">
    <property type="entry name" value="HTH_CROC1"/>
    <property type="match status" value="1"/>
</dbReference>
<evidence type="ECO:0000259" key="2">
    <source>
        <dbReference type="PROSITE" id="PS50943"/>
    </source>
</evidence>
<dbReference type="AlphaFoldDB" id="A0A179BU18"/>
<feature type="domain" description="HTH cro/C1-type" evidence="2">
    <location>
        <begin position="68"/>
        <end position="122"/>
    </location>
</feature>
<dbReference type="GO" id="GO:0003700">
    <property type="term" value="F:DNA-binding transcription factor activity"/>
    <property type="evidence" value="ECO:0007669"/>
    <property type="project" value="TreeGrafter"/>
</dbReference>
<dbReference type="Pfam" id="PF01381">
    <property type="entry name" value="HTH_3"/>
    <property type="match status" value="1"/>
</dbReference>
<dbReference type="PANTHER" id="PTHR46797">
    <property type="entry name" value="HTH-TYPE TRANSCRIPTIONAL REGULATOR"/>
    <property type="match status" value="1"/>
</dbReference>
<dbReference type="EMBL" id="LWBS01000154">
    <property type="protein sequence ID" value="OAP94875.1"/>
    <property type="molecule type" value="Genomic_DNA"/>
</dbReference>
<organism evidence="3">
    <name type="scientific">Rhizobium leguminosarum</name>
    <dbReference type="NCBI Taxonomy" id="384"/>
    <lineage>
        <taxon>Bacteria</taxon>
        <taxon>Pseudomonadati</taxon>
        <taxon>Pseudomonadota</taxon>
        <taxon>Alphaproteobacteria</taxon>
        <taxon>Hyphomicrobiales</taxon>
        <taxon>Rhizobiaceae</taxon>
        <taxon>Rhizobium/Agrobacterium group</taxon>
        <taxon>Rhizobium</taxon>
    </lineage>
</organism>
<gene>
    <name evidence="3" type="ORF">A4U53_19655</name>
</gene>
<dbReference type="PANTHER" id="PTHR46797:SF1">
    <property type="entry name" value="METHYLPHOSPHONATE SYNTHASE"/>
    <property type="match status" value="1"/>
</dbReference>
<sequence>MRAQFITTAAGDRLAVIPESEYNLLIEALENRADAEAVRVFQQRLAAGEEELMPAEFANRIIDGESKIKAWREFRGITARQLAENAEISAGFLLQIEKGERDGSFETIKKIAAALEISVDDLA</sequence>